<evidence type="ECO:0000313" key="1">
    <source>
        <dbReference type="EMBL" id="CDD55640.1"/>
    </source>
</evidence>
<comment type="caution">
    <text evidence="1">The sequence shown here is derived from an EMBL/GenBank/DDBJ whole genome shotgun (WGS) entry which is preliminary data.</text>
</comment>
<protein>
    <recommendedName>
        <fullName evidence="3">DUF4435 domain-containing protein</fullName>
    </recommendedName>
</protein>
<name>R7ABB9_9FIRM</name>
<evidence type="ECO:0008006" key="3">
    <source>
        <dbReference type="Google" id="ProtNLM"/>
    </source>
</evidence>
<dbReference type="AlphaFoldDB" id="R7ABB9"/>
<dbReference type="Proteomes" id="UP000018141">
    <property type="component" value="Unassembled WGS sequence"/>
</dbReference>
<dbReference type="EMBL" id="CBHH010000014">
    <property type="protein sequence ID" value="CDD55640.1"/>
    <property type="molecule type" value="Genomic_DNA"/>
</dbReference>
<proteinExistence type="predicted"/>
<organism evidence="1 2">
    <name type="scientific">Bacteroides pectinophilus CAG:437</name>
    <dbReference type="NCBI Taxonomy" id="1263051"/>
    <lineage>
        <taxon>Bacteria</taxon>
        <taxon>Bacillati</taxon>
        <taxon>Bacillota</taxon>
        <taxon>Clostridia</taxon>
        <taxon>Eubacteriales</taxon>
    </lineage>
</organism>
<accession>R7ABB9</accession>
<reference evidence="1" key="1">
    <citation type="submission" date="2012-11" db="EMBL/GenBank/DDBJ databases">
        <title>Dependencies among metagenomic species, viruses, plasmids and units of genetic variation.</title>
        <authorList>
            <person name="Nielsen H.B."/>
            <person name="Almeida M."/>
            <person name="Juncker A.S."/>
            <person name="Rasmussen S."/>
            <person name="Li J."/>
            <person name="Sunagawa S."/>
            <person name="Plichta D."/>
            <person name="Gautier L."/>
            <person name="Le Chatelier E."/>
            <person name="Peletier E."/>
            <person name="Bonde I."/>
            <person name="Nielsen T."/>
            <person name="Manichanh C."/>
            <person name="Arumugam M."/>
            <person name="Batto J."/>
            <person name="Santos M.B.Q.D."/>
            <person name="Blom N."/>
            <person name="Borruel N."/>
            <person name="Burgdorf K.S."/>
            <person name="Boumezbeur F."/>
            <person name="Casellas F."/>
            <person name="Dore J."/>
            <person name="Guarner F."/>
            <person name="Hansen T."/>
            <person name="Hildebrand F."/>
            <person name="Kaas R.S."/>
            <person name="Kennedy S."/>
            <person name="Kristiansen K."/>
            <person name="Kultima J.R."/>
            <person name="Leonard P."/>
            <person name="Levenez F."/>
            <person name="Lund O."/>
            <person name="Moumen B."/>
            <person name="Le Paslier D."/>
            <person name="Pons N."/>
            <person name="Pedersen O."/>
            <person name="Prifti E."/>
            <person name="Qin J."/>
            <person name="Raes J."/>
            <person name="Tap J."/>
            <person name="Tims S."/>
            <person name="Ussery D.W."/>
            <person name="Yamada T."/>
            <person name="MetaHit consortium"/>
            <person name="Renault P."/>
            <person name="Sicheritz-Ponten T."/>
            <person name="Bork P."/>
            <person name="Wang J."/>
            <person name="Brunak S."/>
            <person name="Ehrlich S.D."/>
        </authorList>
    </citation>
    <scope>NUCLEOTIDE SEQUENCE [LARGE SCALE GENOMIC DNA]</scope>
</reference>
<gene>
    <name evidence="1" type="ORF">BN656_00402</name>
</gene>
<sequence>MNDYEEGRKRGRSLLVVEGEHEKDRLFWLILRCFPEIEIDEGNIWVYHTNIYILYDDIVREYGEDWFEYREDIDLPFVISKKQEIENVCYKSDFTNIVLVFDYERHDPNFTEAKIMSMQQTFTDSTDMGMLYINYPMIESYQHLKNLPDSEYINRTVSASINAGAIYKNTVKKNSVIAPMVDYPHRLEDLLSNRFVIDNPVIRMKCCERILALNSVGDIETEVECIINNIMDSKKALTAKYQLIDWIHKQHYAEHGLTYWQYMRNVLRKIAVYNILKADYIQNETKNTDEDDNSYRRHYENIDFLNILNIQNELSRDRQNGYIWVLNTCIMYIAEYNFRLIEQEKGDNQ</sequence>
<evidence type="ECO:0000313" key="2">
    <source>
        <dbReference type="Proteomes" id="UP000018141"/>
    </source>
</evidence>